<dbReference type="KEGG" id="bqy:MUS_3803"/>
<dbReference type="NCBIfam" id="TIGR00730">
    <property type="entry name" value="Rossman fold protein, TIGR00730 family"/>
    <property type="match status" value="1"/>
</dbReference>
<dbReference type="HOGENOM" id="CLU_058336_4_2_9"/>
<keyword evidence="2" id="KW-0203">Cytokinin biosynthesis</keyword>
<dbReference type="PATRIC" id="fig|1126211.3.peg.3615"/>
<dbReference type="PANTHER" id="PTHR31223:SF70">
    <property type="entry name" value="LOG FAMILY PROTEIN YJL055W"/>
    <property type="match status" value="1"/>
</dbReference>
<dbReference type="PANTHER" id="PTHR31223">
    <property type="entry name" value="LOG FAMILY PROTEIN YJL055W"/>
    <property type="match status" value="1"/>
</dbReference>
<evidence type="ECO:0000256" key="1">
    <source>
        <dbReference type="ARBA" id="ARBA00006763"/>
    </source>
</evidence>
<dbReference type="EC" id="3.2.2.n1" evidence="2"/>
<dbReference type="Gene3D" id="3.40.50.450">
    <property type="match status" value="1"/>
</dbReference>
<name>I2CAI7_BACAY</name>
<reference evidence="3 4" key="1">
    <citation type="journal article" date="2012" name="J. Biotechnol.">
        <title>Genome sequence of the plant growth promoting strain Bacillus amyloliquefaciens subsp. plantarum B9601-Y2 and expression of mersacidin and other secondary metabolites.</title>
        <authorList>
            <person name="He P."/>
            <person name="Hao K."/>
            <person name="Blom J."/>
            <person name="Ruckert C."/>
            <person name="Vater J."/>
            <person name="Mao Z."/>
            <person name="Wu Y."/>
            <person name="Hou M."/>
            <person name="He P."/>
            <person name="He Y."/>
            <person name="Borriss R."/>
        </authorList>
    </citation>
    <scope>NUCLEOTIDE SEQUENCE [LARGE SCALE GENOMIC DNA]</scope>
    <source>
        <strain evidence="3">Y2</strain>
    </source>
</reference>
<accession>I2CAI7</accession>
<dbReference type="FunFam" id="3.40.50.450:FF:000012">
    <property type="entry name" value="LOG family protein YvdD"/>
    <property type="match status" value="1"/>
</dbReference>
<protein>
    <recommendedName>
        <fullName evidence="2">Cytokinin riboside 5'-monophosphate phosphoribohydrolase</fullName>
        <ecNumber evidence="2">3.2.2.n1</ecNumber>
    </recommendedName>
</protein>
<evidence type="ECO:0000256" key="2">
    <source>
        <dbReference type="RuleBase" id="RU363015"/>
    </source>
</evidence>
<dbReference type="AlphaFoldDB" id="I2CAI7"/>
<sequence length="212" mass="23629">MGQYIVYFDLLMYIYRCGDEKMKTICVFAGSNPGVNEEYKRKAAELGEYMAEQGIGLVYGGSRVGLMGTVADALMAGGGKAVGVMPSGLFSGEVVHQNLTELIEVSGMHERKAKMSELADGYIAMPGGFGTYEELFEVLCWAQIGIHQKPIGLYNVNGYFEPMMKMVKYSIQEGFSNESHLKLIHSSSRPDELIEQMNNYSYPILQKKWTEI</sequence>
<dbReference type="InterPro" id="IPR031100">
    <property type="entry name" value="LOG_fam"/>
</dbReference>
<dbReference type="InterPro" id="IPR005269">
    <property type="entry name" value="LOG"/>
</dbReference>
<dbReference type="Proteomes" id="UP000002878">
    <property type="component" value="Chromosome"/>
</dbReference>
<gene>
    <name evidence="3" type="ORF">MUS_3803</name>
</gene>
<comment type="similarity">
    <text evidence="1 2">Belongs to the LOG family.</text>
</comment>
<dbReference type="GO" id="GO:0016799">
    <property type="term" value="F:hydrolase activity, hydrolyzing N-glycosyl compounds"/>
    <property type="evidence" value="ECO:0007669"/>
    <property type="project" value="TreeGrafter"/>
</dbReference>
<dbReference type="SUPFAM" id="SSF102405">
    <property type="entry name" value="MCP/YpsA-like"/>
    <property type="match status" value="1"/>
</dbReference>
<proteinExistence type="inferred from homology"/>
<keyword evidence="2" id="KW-0378">Hydrolase</keyword>
<dbReference type="GO" id="GO:0005829">
    <property type="term" value="C:cytosol"/>
    <property type="evidence" value="ECO:0007669"/>
    <property type="project" value="TreeGrafter"/>
</dbReference>
<evidence type="ECO:0000313" key="4">
    <source>
        <dbReference type="Proteomes" id="UP000002878"/>
    </source>
</evidence>
<dbReference type="EMBL" id="CP003332">
    <property type="protein sequence ID" value="AFJ63661.1"/>
    <property type="molecule type" value="Genomic_DNA"/>
</dbReference>
<dbReference type="Pfam" id="PF03641">
    <property type="entry name" value="Lysine_decarbox"/>
    <property type="match status" value="1"/>
</dbReference>
<dbReference type="GO" id="GO:0009691">
    <property type="term" value="P:cytokinin biosynthetic process"/>
    <property type="evidence" value="ECO:0007669"/>
    <property type="project" value="UniProtKB-UniRule"/>
</dbReference>
<organism evidence="3 4">
    <name type="scientific">Bacillus amyloliquefaciens (strain Y2)</name>
    <name type="common">Bacillus amyloliquefaciens subsp. plantarum (strain B9601-Y2)</name>
    <dbReference type="NCBI Taxonomy" id="1155777"/>
    <lineage>
        <taxon>Bacteria</taxon>
        <taxon>Bacillati</taxon>
        <taxon>Bacillota</taxon>
        <taxon>Bacilli</taxon>
        <taxon>Bacillales</taxon>
        <taxon>Bacillaceae</taxon>
        <taxon>Bacillus</taxon>
        <taxon>Bacillus amyloliquefaciens group</taxon>
    </lineage>
</organism>
<evidence type="ECO:0000313" key="3">
    <source>
        <dbReference type="EMBL" id="AFJ63661.1"/>
    </source>
</evidence>